<comment type="caution">
    <text evidence="8">The sequence shown here is derived from an EMBL/GenBank/DDBJ whole genome shotgun (WGS) entry which is preliminary data.</text>
</comment>
<dbReference type="EMBL" id="BABT02000220">
    <property type="protein sequence ID" value="GAA99168.1"/>
    <property type="molecule type" value="Genomic_DNA"/>
</dbReference>
<dbReference type="GO" id="GO:0008276">
    <property type="term" value="F:protein methyltransferase activity"/>
    <property type="evidence" value="ECO:0007669"/>
    <property type="project" value="TreeGrafter"/>
</dbReference>
<dbReference type="OrthoDB" id="406152at2759"/>
<dbReference type="RefSeq" id="XP_014568415.1">
    <property type="nucleotide sequence ID" value="XM_014712929.1"/>
</dbReference>
<dbReference type="SUPFAM" id="SSF53335">
    <property type="entry name" value="S-adenosyl-L-methionine-dependent methyltransferases"/>
    <property type="match status" value="1"/>
</dbReference>
<evidence type="ECO:0000313" key="8">
    <source>
        <dbReference type="EMBL" id="GAA99168.1"/>
    </source>
</evidence>
<dbReference type="InterPro" id="IPR004557">
    <property type="entry name" value="PrmC-related"/>
</dbReference>
<keyword evidence="3" id="KW-0489">Methyltransferase</keyword>
<accession>G7E949</accession>
<keyword evidence="6" id="KW-0539">Nucleus</keyword>
<dbReference type="InterPro" id="IPR029063">
    <property type="entry name" value="SAM-dependent_MTases_sf"/>
</dbReference>
<dbReference type="PROSITE" id="PS00092">
    <property type="entry name" value="N6_MTASE"/>
    <property type="match status" value="1"/>
</dbReference>
<comment type="similarity">
    <text evidence="2">Belongs to the eukaryotic/archaeal PrmC-related family.</text>
</comment>
<evidence type="ECO:0000256" key="3">
    <source>
        <dbReference type="ARBA" id="ARBA00022603"/>
    </source>
</evidence>
<dbReference type="STRING" id="764103.G7E949"/>
<dbReference type="Gene3D" id="3.40.50.150">
    <property type="entry name" value="Vaccinia Virus protein VP39"/>
    <property type="match status" value="1"/>
</dbReference>
<dbReference type="InParanoid" id="G7E949"/>
<dbReference type="eggNOG" id="KOG3191">
    <property type="taxonomic scope" value="Eukaryota"/>
</dbReference>
<evidence type="ECO:0000256" key="2">
    <source>
        <dbReference type="ARBA" id="ARBA00006149"/>
    </source>
</evidence>
<keyword evidence="9" id="KW-1185">Reference proteome</keyword>
<dbReference type="InterPro" id="IPR002052">
    <property type="entry name" value="DNA_methylase_N6_adenine_CS"/>
</dbReference>
<reference evidence="8 9" key="1">
    <citation type="journal article" date="2011" name="J. Gen. Appl. Microbiol.">
        <title>Draft genome sequencing of the enigmatic basidiomycete Mixia osmundae.</title>
        <authorList>
            <person name="Nishida H."/>
            <person name="Nagatsuka Y."/>
            <person name="Sugiyama J."/>
        </authorList>
    </citation>
    <scope>NUCLEOTIDE SEQUENCE [LARGE SCALE GENOMIC DNA]</scope>
    <source>
        <strain evidence="9">CBS 9802 / IAM 14324 / JCM 22182 / KY 12970</strain>
    </source>
</reference>
<name>G7E949_MIXOS</name>
<dbReference type="OMA" id="EWDDWME"/>
<keyword evidence="4" id="KW-0808">Transferase</keyword>
<reference evidence="8 9" key="2">
    <citation type="journal article" date="2012" name="Open Biol.">
        <title>Characteristics of nucleosomes and linker DNA regions on the genome of the basidiomycete Mixia osmundae revealed by mono- and dinucleosome mapping.</title>
        <authorList>
            <person name="Nishida H."/>
            <person name="Kondo S."/>
            <person name="Matsumoto T."/>
            <person name="Suzuki Y."/>
            <person name="Yoshikawa H."/>
            <person name="Taylor T.D."/>
            <person name="Sugiyama J."/>
        </authorList>
    </citation>
    <scope>NUCLEOTIDE SEQUENCE [LARGE SCALE GENOMIC DNA]</scope>
    <source>
        <strain evidence="9">CBS 9802 / IAM 14324 / JCM 22182 / KY 12970</strain>
    </source>
</reference>
<dbReference type="GO" id="GO:0035657">
    <property type="term" value="C:eRF1 methyltransferase complex"/>
    <property type="evidence" value="ECO:0007669"/>
    <property type="project" value="TreeGrafter"/>
</dbReference>
<sequence length="215" mass="23717">MLATPDLSHLTRADWEHVYEPAEDTFVLLDALELDAAWLRSRQHCVCLELGSGSGCVSAFLAKIIGNQHLFLATDLNPYACSATARTAARNEVAVDIAQADLFSGLKDRLKGRIDVLIFNPPYVETEEDEQLEAQMGKDVQGAWAGGDGGMTVTNRVLDALPDLLSARGIFYLVAISQNDPQAIIESLNSRHFFAQISLKRRAGREHLHIIRCTR</sequence>
<dbReference type="CDD" id="cd02440">
    <property type="entry name" value="AdoMet_MTases"/>
    <property type="match status" value="1"/>
</dbReference>
<dbReference type="AlphaFoldDB" id="G7E949"/>
<keyword evidence="5" id="KW-0949">S-adenosyl-L-methionine</keyword>
<dbReference type="InterPro" id="IPR052190">
    <property type="entry name" value="Euk-Arch_PrmC-MTase"/>
</dbReference>
<dbReference type="Proteomes" id="UP000009131">
    <property type="component" value="Unassembled WGS sequence"/>
</dbReference>
<dbReference type="GO" id="GO:0005634">
    <property type="term" value="C:nucleus"/>
    <property type="evidence" value="ECO:0007669"/>
    <property type="project" value="UniProtKB-SubCell"/>
</dbReference>
<proteinExistence type="inferred from homology"/>
<dbReference type="HOGENOM" id="CLU_018398_6_0_1"/>
<organism evidence="8 9">
    <name type="scientific">Mixia osmundae (strain CBS 9802 / IAM 14324 / JCM 22182 / KY 12970)</name>
    <dbReference type="NCBI Taxonomy" id="764103"/>
    <lineage>
        <taxon>Eukaryota</taxon>
        <taxon>Fungi</taxon>
        <taxon>Dikarya</taxon>
        <taxon>Basidiomycota</taxon>
        <taxon>Pucciniomycotina</taxon>
        <taxon>Mixiomycetes</taxon>
        <taxon>Mixiales</taxon>
        <taxon>Mixiaceae</taxon>
        <taxon>Mixia</taxon>
    </lineage>
</organism>
<evidence type="ECO:0000256" key="5">
    <source>
        <dbReference type="ARBA" id="ARBA00022691"/>
    </source>
</evidence>
<protein>
    <recommendedName>
        <fullName evidence="7">Methyltransferase small domain-containing protein</fullName>
    </recommendedName>
</protein>
<dbReference type="NCBIfam" id="TIGR00537">
    <property type="entry name" value="hemK_rel_arch"/>
    <property type="match status" value="1"/>
</dbReference>
<dbReference type="Pfam" id="PF05175">
    <property type="entry name" value="MTS"/>
    <property type="match status" value="1"/>
</dbReference>
<dbReference type="PANTHER" id="PTHR45875">
    <property type="entry name" value="METHYLTRANSFERASE N6AMT1"/>
    <property type="match status" value="1"/>
</dbReference>
<evidence type="ECO:0000256" key="6">
    <source>
        <dbReference type="ARBA" id="ARBA00023242"/>
    </source>
</evidence>
<evidence type="ECO:0000256" key="1">
    <source>
        <dbReference type="ARBA" id="ARBA00004123"/>
    </source>
</evidence>
<evidence type="ECO:0000313" key="9">
    <source>
        <dbReference type="Proteomes" id="UP000009131"/>
    </source>
</evidence>
<dbReference type="GO" id="GO:0032259">
    <property type="term" value="P:methylation"/>
    <property type="evidence" value="ECO:0007669"/>
    <property type="project" value="UniProtKB-KW"/>
</dbReference>
<feature type="domain" description="Methyltransferase small" evidence="7">
    <location>
        <begin position="43"/>
        <end position="131"/>
    </location>
</feature>
<gene>
    <name evidence="8" type="primary">Mo05860</name>
    <name evidence="8" type="ORF">E5Q_05860</name>
</gene>
<comment type="subcellular location">
    <subcellularLocation>
        <location evidence="1">Nucleus</location>
    </subcellularLocation>
</comment>
<dbReference type="PANTHER" id="PTHR45875:SF1">
    <property type="entry name" value="METHYLTRANSFERASE N6AMT1"/>
    <property type="match status" value="1"/>
</dbReference>
<evidence type="ECO:0000256" key="4">
    <source>
        <dbReference type="ARBA" id="ARBA00022679"/>
    </source>
</evidence>
<evidence type="ECO:0000259" key="7">
    <source>
        <dbReference type="Pfam" id="PF05175"/>
    </source>
</evidence>
<dbReference type="FunFam" id="3.40.50.150:FF:000077">
    <property type="entry name" value="HemK methyltransferase family member 2"/>
    <property type="match status" value="1"/>
</dbReference>
<dbReference type="InterPro" id="IPR007848">
    <property type="entry name" value="Small_mtfrase_dom"/>
</dbReference>
<dbReference type="GO" id="GO:0003676">
    <property type="term" value="F:nucleic acid binding"/>
    <property type="evidence" value="ECO:0007669"/>
    <property type="project" value="InterPro"/>
</dbReference>
<dbReference type="GO" id="GO:0008757">
    <property type="term" value="F:S-adenosylmethionine-dependent methyltransferase activity"/>
    <property type="evidence" value="ECO:0007669"/>
    <property type="project" value="TreeGrafter"/>
</dbReference>
<dbReference type="FunCoup" id="G7E949">
    <property type="interactions" value="118"/>
</dbReference>